<accession>A0ABX3UNC4</accession>
<evidence type="ECO:0000313" key="2">
    <source>
        <dbReference type="Proteomes" id="UP000193785"/>
    </source>
</evidence>
<evidence type="ECO:0000313" key="1">
    <source>
        <dbReference type="EMBL" id="ORM96277.1"/>
    </source>
</evidence>
<organism evidence="1 2">
    <name type="scientific">Pantoea septica</name>
    <dbReference type="NCBI Taxonomy" id="472695"/>
    <lineage>
        <taxon>Bacteria</taxon>
        <taxon>Pseudomonadati</taxon>
        <taxon>Pseudomonadota</taxon>
        <taxon>Gammaproteobacteria</taxon>
        <taxon>Enterobacterales</taxon>
        <taxon>Erwiniaceae</taxon>
        <taxon>Pantoea</taxon>
    </lineage>
</organism>
<protein>
    <recommendedName>
        <fullName evidence="3">DUF551 domain-containing protein</fullName>
    </recommendedName>
</protein>
<dbReference type="EMBL" id="MLJJ01000040">
    <property type="protein sequence ID" value="ORM96277.1"/>
    <property type="molecule type" value="Genomic_DNA"/>
</dbReference>
<keyword evidence="2" id="KW-1185">Reference proteome</keyword>
<name>A0ABX3UNC4_9GAMM</name>
<comment type="caution">
    <text evidence="1">The sequence shown here is derived from an EMBL/GenBank/DDBJ whole genome shotgun (WGS) entry which is preliminary data.</text>
</comment>
<reference evidence="1 2" key="1">
    <citation type="journal article" date="2017" name="Antonie Van Leeuwenhoek">
        <title>Phylogenomic resolution of the bacterial genus Pantoea and its relationship with Erwinia and Tatumella.</title>
        <authorList>
            <person name="Palmer M."/>
            <person name="Steenkamp E.T."/>
            <person name="Coetzee M.P."/>
            <person name="Chan W.Y."/>
            <person name="van Zyl E."/>
            <person name="De Maayer P."/>
            <person name="Coutinho T.A."/>
            <person name="Blom J."/>
            <person name="Smits T.H."/>
            <person name="Duffy B."/>
            <person name="Venter S.N."/>
        </authorList>
    </citation>
    <scope>NUCLEOTIDE SEQUENCE [LARGE SCALE GENOMIC DNA]</scope>
    <source>
        <strain evidence="1 2">LMG 5345</strain>
    </source>
</reference>
<evidence type="ECO:0008006" key="3">
    <source>
        <dbReference type="Google" id="ProtNLM"/>
    </source>
</evidence>
<proteinExistence type="predicted"/>
<sequence>MEWISLEERTPEDGERCVVFTSEGEYKLGSYDEDEGNFYDFDFFDPIDGVKAWQTVFECTI</sequence>
<dbReference type="RefSeq" id="WP_084885847.1">
    <property type="nucleotide sequence ID" value="NZ_MLJJ01000040.1"/>
</dbReference>
<dbReference type="Proteomes" id="UP000193785">
    <property type="component" value="Unassembled WGS sequence"/>
</dbReference>
<gene>
    <name evidence="1" type="ORF">HA46_17265</name>
</gene>